<name>A0A7J9SKX6_9EURY</name>
<sequence>MRRRELLVGGGVAAASFAAAVLGVPTPTSLYDVFVVNRRDEPVNVQFELRADGTTAIDRTLELDAGDRIHLGCTWPSVAISYAASVRLPGSDDPETIRWTDRGRICKKVAIEDGAADRDVSFYTSYPCPTNRPDHSCG</sequence>
<comment type="caution">
    <text evidence="1">The sequence shown here is derived from an EMBL/GenBank/DDBJ whole genome shotgun (WGS) entry which is preliminary data.</text>
</comment>
<organism evidence="1 2">
    <name type="scientific">Halobellus ruber</name>
    <dbReference type="NCBI Taxonomy" id="2761102"/>
    <lineage>
        <taxon>Archaea</taxon>
        <taxon>Methanobacteriati</taxon>
        <taxon>Methanobacteriota</taxon>
        <taxon>Stenosarchaea group</taxon>
        <taxon>Halobacteria</taxon>
        <taxon>Halobacteriales</taxon>
        <taxon>Haloferacaceae</taxon>
        <taxon>Halobellus</taxon>
    </lineage>
</organism>
<dbReference type="EMBL" id="JACKXD010000005">
    <property type="protein sequence ID" value="MBB6647348.1"/>
    <property type="molecule type" value="Genomic_DNA"/>
</dbReference>
<dbReference type="Proteomes" id="UP000546257">
    <property type="component" value="Unassembled WGS sequence"/>
</dbReference>
<keyword evidence="2" id="KW-1185">Reference proteome</keyword>
<proteinExistence type="predicted"/>
<evidence type="ECO:0000313" key="1">
    <source>
        <dbReference type="EMBL" id="MBB6647348.1"/>
    </source>
</evidence>
<evidence type="ECO:0000313" key="2">
    <source>
        <dbReference type="Proteomes" id="UP000546257"/>
    </source>
</evidence>
<protein>
    <submittedName>
        <fullName evidence="1">Uncharacterized protein</fullName>
    </submittedName>
</protein>
<reference evidence="1 2" key="1">
    <citation type="submission" date="2020-08" db="EMBL/GenBank/DDBJ databases">
        <authorList>
            <person name="Seo M.-J."/>
        </authorList>
    </citation>
    <scope>NUCLEOTIDE SEQUENCE [LARGE SCALE GENOMIC DNA]</scope>
    <source>
        <strain evidence="1 2">MBLA0160</strain>
    </source>
</reference>
<dbReference type="AlphaFoldDB" id="A0A7J9SKX6"/>
<accession>A0A7J9SKX6</accession>
<gene>
    <name evidence="1" type="ORF">H5V44_13825</name>
</gene>
<dbReference type="RefSeq" id="WP_185193724.1">
    <property type="nucleotide sequence ID" value="NZ_JACKXD010000005.1"/>
</dbReference>